<keyword evidence="3" id="KW-1185">Reference proteome</keyword>
<protein>
    <submittedName>
        <fullName evidence="2">Uncharacterized protein</fullName>
    </submittedName>
</protein>
<comment type="caution">
    <text evidence="2">The sequence shown here is derived from an EMBL/GenBank/DDBJ whole genome shotgun (WGS) entry which is preliminary data.</text>
</comment>
<reference evidence="2" key="1">
    <citation type="submission" date="2022-04" db="EMBL/GenBank/DDBJ databases">
        <title>A functionally conserved STORR gene fusion in Papaver species that diverged 16.8 million years ago.</title>
        <authorList>
            <person name="Catania T."/>
        </authorList>
    </citation>
    <scope>NUCLEOTIDE SEQUENCE</scope>
    <source>
        <strain evidence="2">S-188037</strain>
    </source>
</reference>
<gene>
    <name evidence="1" type="ORF">MKW98_004855</name>
    <name evidence="2" type="ORF">MKW98_008875</name>
</gene>
<evidence type="ECO:0000313" key="2">
    <source>
        <dbReference type="EMBL" id="KAI3936191.1"/>
    </source>
</evidence>
<proteinExistence type="predicted"/>
<organism evidence="2 3">
    <name type="scientific">Papaver atlanticum</name>
    <dbReference type="NCBI Taxonomy" id="357466"/>
    <lineage>
        <taxon>Eukaryota</taxon>
        <taxon>Viridiplantae</taxon>
        <taxon>Streptophyta</taxon>
        <taxon>Embryophyta</taxon>
        <taxon>Tracheophyta</taxon>
        <taxon>Spermatophyta</taxon>
        <taxon>Magnoliopsida</taxon>
        <taxon>Ranunculales</taxon>
        <taxon>Papaveraceae</taxon>
        <taxon>Papaveroideae</taxon>
        <taxon>Papaver</taxon>
    </lineage>
</organism>
<dbReference type="Proteomes" id="UP001202328">
    <property type="component" value="Unassembled WGS sequence"/>
</dbReference>
<name>A0AAD4XQB2_9MAGN</name>
<evidence type="ECO:0000313" key="1">
    <source>
        <dbReference type="EMBL" id="KAI3876831.1"/>
    </source>
</evidence>
<sequence length="113" mass="12746">MDNNGEEVGDDITGMLRDAYGIPMCADEDMGDMLDAEMSGMPSDNSAAQFYKLLEDSKKPLYPGCDKMSMMSFLIRFWNYKCVGGMSDKSFKEMLQLMRESFPEGCTLPENFT</sequence>
<dbReference type="AlphaFoldDB" id="A0AAD4XQB2"/>
<dbReference type="EMBL" id="JAJJMB010006067">
    <property type="protein sequence ID" value="KAI3936191.1"/>
    <property type="molecule type" value="Genomic_DNA"/>
</dbReference>
<dbReference type="EMBL" id="JAJJMB010012456">
    <property type="protein sequence ID" value="KAI3876831.1"/>
    <property type="molecule type" value="Genomic_DNA"/>
</dbReference>
<accession>A0AAD4XQB2</accession>
<evidence type="ECO:0000313" key="3">
    <source>
        <dbReference type="Proteomes" id="UP001202328"/>
    </source>
</evidence>